<evidence type="ECO:0000256" key="1">
    <source>
        <dbReference type="ARBA" id="ARBA00023015"/>
    </source>
</evidence>
<feature type="domain" description="HTH araC/xylS-type" evidence="4">
    <location>
        <begin position="184"/>
        <end position="282"/>
    </location>
</feature>
<evidence type="ECO:0000313" key="5">
    <source>
        <dbReference type="EMBL" id="HIV24531.1"/>
    </source>
</evidence>
<dbReference type="PANTHER" id="PTHR43280">
    <property type="entry name" value="ARAC-FAMILY TRANSCRIPTIONAL REGULATOR"/>
    <property type="match status" value="1"/>
</dbReference>
<dbReference type="SUPFAM" id="SSF46689">
    <property type="entry name" value="Homeodomain-like"/>
    <property type="match status" value="2"/>
</dbReference>
<dbReference type="PROSITE" id="PS01124">
    <property type="entry name" value="HTH_ARAC_FAMILY_2"/>
    <property type="match status" value="1"/>
</dbReference>
<dbReference type="SUPFAM" id="SSF51215">
    <property type="entry name" value="Regulatory protein AraC"/>
    <property type="match status" value="1"/>
</dbReference>
<gene>
    <name evidence="5" type="ORF">IAB71_01900</name>
</gene>
<dbReference type="Pfam" id="PF07883">
    <property type="entry name" value="Cupin_2"/>
    <property type="match status" value="1"/>
</dbReference>
<dbReference type="GO" id="GO:0043565">
    <property type="term" value="F:sequence-specific DNA binding"/>
    <property type="evidence" value="ECO:0007669"/>
    <property type="project" value="InterPro"/>
</dbReference>
<dbReference type="Gene3D" id="2.60.120.10">
    <property type="entry name" value="Jelly Rolls"/>
    <property type="match status" value="1"/>
</dbReference>
<name>A0A9D1P202_9FIRM</name>
<dbReference type="InterPro" id="IPR018060">
    <property type="entry name" value="HTH_AraC"/>
</dbReference>
<proteinExistence type="predicted"/>
<dbReference type="GO" id="GO:0003700">
    <property type="term" value="F:DNA-binding transcription factor activity"/>
    <property type="evidence" value="ECO:0007669"/>
    <property type="project" value="InterPro"/>
</dbReference>
<evidence type="ECO:0000313" key="6">
    <source>
        <dbReference type="Proteomes" id="UP000824169"/>
    </source>
</evidence>
<dbReference type="InterPro" id="IPR037923">
    <property type="entry name" value="HTH-like"/>
</dbReference>
<evidence type="ECO:0000256" key="3">
    <source>
        <dbReference type="ARBA" id="ARBA00023163"/>
    </source>
</evidence>
<sequence>MMLMKNKLKHSLLEILGSPEFDLRIRNAGKFRFPTNYLFHLHSHREFEMNFVKSGSCVMEIGGILTSLREGDCVLVSPGVPHYFMVGIQKGCSIVQLEYQLSLPEKISDSFQFLRGQRESLQISQCGSVGGIMEEICRCFREEKPEMYMQPQLEFGFAQLFTAMAYILEKDKRNSTDKNFSKQSQLLQHINRNYDSKLNIEELAVQFGLSSRSVRKYFEESLGMSCTEYITMLRMEKSKEMLWNTDRSITDIAMTMGYSSSQYFSNVFRDYTGMTPGKFRGSWRGVIAEERIYE</sequence>
<accession>A0A9D1P202</accession>
<organism evidence="5 6">
    <name type="scientific">Candidatus Scatomonas pullistercoris</name>
    <dbReference type="NCBI Taxonomy" id="2840920"/>
    <lineage>
        <taxon>Bacteria</taxon>
        <taxon>Bacillati</taxon>
        <taxon>Bacillota</taxon>
        <taxon>Clostridia</taxon>
        <taxon>Lachnospirales</taxon>
        <taxon>Lachnospiraceae</taxon>
        <taxon>Lachnospiraceae incertae sedis</taxon>
        <taxon>Candidatus Scatomonas</taxon>
    </lineage>
</organism>
<dbReference type="PRINTS" id="PR00032">
    <property type="entry name" value="HTHARAC"/>
</dbReference>
<dbReference type="Gene3D" id="1.10.10.60">
    <property type="entry name" value="Homeodomain-like"/>
    <property type="match status" value="2"/>
</dbReference>
<dbReference type="SMART" id="SM00342">
    <property type="entry name" value="HTH_ARAC"/>
    <property type="match status" value="1"/>
</dbReference>
<dbReference type="InterPro" id="IPR013096">
    <property type="entry name" value="Cupin_2"/>
</dbReference>
<dbReference type="InterPro" id="IPR009057">
    <property type="entry name" value="Homeodomain-like_sf"/>
</dbReference>
<dbReference type="Proteomes" id="UP000824169">
    <property type="component" value="Unassembled WGS sequence"/>
</dbReference>
<evidence type="ECO:0000259" key="4">
    <source>
        <dbReference type="PROSITE" id="PS01124"/>
    </source>
</evidence>
<reference evidence="5" key="2">
    <citation type="journal article" date="2021" name="PeerJ">
        <title>Extensive microbial diversity within the chicken gut microbiome revealed by metagenomics and culture.</title>
        <authorList>
            <person name="Gilroy R."/>
            <person name="Ravi A."/>
            <person name="Getino M."/>
            <person name="Pursley I."/>
            <person name="Horton D.L."/>
            <person name="Alikhan N.F."/>
            <person name="Baker D."/>
            <person name="Gharbi K."/>
            <person name="Hall N."/>
            <person name="Watson M."/>
            <person name="Adriaenssens E.M."/>
            <person name="Foster-Nyarko E."/>
            <person name="Jarju S."/>
            <person name="Secka A."/>
            <person name="Antonio M."/>
            <person name="Oren A."/>
            <person name="Chaudhuri R.R."/>
            <person name="La Ragione R."/>
            <person name="Hildebrand F."/>
            <person name="Pallen M.J."/>
        </authorList>
    </citation>
    <scope>NUCLEOTIDE SEQUENCE</scope>
    <source>
        <strain evidence="5">CHK188-20938</strain>
    </source>
</reference>
<keyword evidence="3" id="KW-0804">Transcription</keyword>
<dbReference type="InterPro" id="IPR014710">
    <property type="entry name" value="RmlC-like_jellyroll"/>
</dbReference>
<keyword evidence="1" id="KW-0805">Transcription regulation</keyword>
<dbReference type="PROSITE" id="PS00041">
    <property type="entry name" value="HTH_ARAC_FAMILY_1"/>
    <property type="match status" value="1"/>
</dbReference>
<comment type="caution">
    <text evidence="5">The sequence shown here is derived from an EMBL/GenBank/DDBJ whole genome shotgun (WGS) entry which is preliminary data.</text>
</comment>
<dbReference type="PANTHER" id="PTHR43280:SF28">
    <property type="entry name" value="HTH-TYPE TRANSCRIPTIONAL ACTIVATOR RHAS"/>
    <property type="match status" value="1"/>
</dbReference>
<dbReference type="AlphaFoldDB" id="A0A9D1P202"/>
<dbReference type="InterPro" id="IPR020449">
    <property type="entry name" value="Tscrpt_reg_AraC-type_HTH"/>
</dbReference>
<keyword evidence="2" id="KW-0238">DNA-binding</keyword>
<protein>
    <submittedName>
        <fullName evidence="5">AraC family transcriptional regulator</fullName>
    </submittedName>
</protein>
<reference evidence="5" key="1">
    <citation type="submission" date="2020-10" db="EMBL/GenBank/DDBJ databases">
        <authorList>
            <person name="Gilroy R."/>
        </authorList>
    </citation>
    <scope>NUCLEOTIDE SEQUENCE</scope>
    <source>
        <strain evidence="5">CHK188-20938</strain>
    </source>
</reference>
<evidence type="ECO:0000256" key="2">
    <source>
        <dbReference type="ARBA" id="ARBA00023125"/>
    </source>
</evidence>
<dbReference type="EMBL" id="DVOO01000007">
    <property type="protein sequence ID" value="HIV24531.1"/>
    <property type="molecule type" value="Genomic_DNA"/>
</dbReference>
<dbReference type="Pfam" id="PF12833">
    <property type="entry name" value="HTH_18"/>
    <property type="match status" value="1"/>
</dbReference>
<dbReference type="InterPro" id="IPR018062">
    <property type="entry name" value="HTH_AraC-typ_CS"/>
</dbReference>